<dbReference type="GO" id="GO:0042834">
    <property type="term" value="F:peptidoglycan binding"/>
    <property type="evidence" value="ECO:0007669"/>
    <property type="project" value="InterPro"/>
</dbReference>
<feature type="compositionally biased region" description="Pro residues" evidence="1">
    <location>
        <begin position="38"/>
        <end position="50"/>
    </location>
</feature>
<dbReference type="InterPro" id="IPR007730">
    <property type="entry name" value="SPOR-like_dom"/>
</dbReference>
<feature type="region of interest" description="Disordered" evidence="1">
    <location>
        <begin position="324"/>
        <end position="346"/>
    </location>
</feature>
<keyword evidence="2" id="KW-1133">Transmembrane helix</keyword>
<dbReference type="RefSeq" id="WP_094457851.1">
    <property type="nucleotide sequence ID" value="NZ_NOXU01000031.1"/>
</dbReference>
<protein>
    <recommendedName>
        <fullName evidence="3">SPOR domain-containing protein</fullName>
    </recommendedName>
</protein>
<feature type="compositionally biased region" description="Low complexity" evidence="1">
    <location>
        <begin position="324"/>
        <end position="338"/>
    </location>
</feature>
<evidence type="ECO:0000256" key="1">
    <source>
        <dbReference type="SAM" id="MobiDB-lite"/>
    </source>
</evidence>
<dbReference type="Proteomes" id="UP000216998">
    <property type="component" value="Unassembled WGS sequence"/>
</dbReference>
<gene>
    <name evidence="4" type="ORF">CHU95_18905</name>
</gene>
<dbReference type="OrthoDB" id="7338235at2"/>
<proteinExistence type="predicted"/>
<organism evidence="4 5">
    <name type="scientific">Niveispirillum lacus</name>
    <dbReference type="NCBI Taxonomy" id="1981099"/>
    <lineage>
        <taxon>Bacteria</taxon>
        <taxon>Pseudomonadati</taxon>
        <taxon>Pseudomonadota</taxon>
        <taxon>Alphaproteobacteria</taxon>
        <taxon>Rhodospirillales</taxon>
        <taxon>Azospirillaceae</taxon>
        <taxon>Niveispirillum</taxon>
    </lineage>
</organism>
<sequence>MTYYDDEDDKGQNPPPAAGRPASRGDFRADPSFSPRAVSPPPHPPHPQAAPSPMDDYVQPQRPAAPPPLSAHPLPPVSPAETFIDPAAAGYRAPAQDPYADPAYQSGYAQGPAAQQAQDAYYQDYEQQHPGYYQAELPRRRNLLNIGVIAGAVIVFGGIIFYAYNQGMRAGTESVAPILRADTSPTKIRPEQPGGMEVPHQDKLVYDRLNPANSTPPGEVERLLPPPEAPMDRPRSDMAEPSEELPLAEEGEGAVAALRDAVPEESGYQPAPQPIPTYAPPVAAPVPNPAPVPLPPPQRSVQAPPVVAPPQPVPAPAIAPPPAATMAPKPAVTAPPAAGGSAKPTAGGASVRIQVAAVDAESKATAEWQRLQRKFAGELGGLSMRTVRVQLPKGIFYRIQGGPVDEARAKQICAAMTAQGAGCSIVR</sequence>
<feature type="domain" description="SPOR" evidence="3">
    <location>
        <begin position="345"/>
        <end position="427"/>
    </location>
</feature>
<feature type="compositionally biased region" description="Pro residues" evidence="1">
    <location>
        <begin position="289"/>
        <end position="298"/>
    </location>
</feature>
<keyword evidence="2" id="KW-0472">Membrane</keyword>
<keyword evidence="5" id="KW-1185">Reference proteome</keyword>
<accession>A0A255YUA9</accession>
<reference evidence="4 5" key="1">
    <citation type="submission" date="2017-07" db="EMBL/GenBank/DDBJ databases">
        <title>Niveispirillum cyanobacteriorum sp. nov., isolated from cyanobacterial aggregates in a eutrophic lake.</title>
        <authorList>
            <person name="Cai H."/>
        </authorList>
    </citation>
    <scope>NUCLEOTIDE SEQUENCE [LARGE SCALE GENOMIC DNA]</scope>
    <source>
        <strain evidence="5">TH1-14</strain>
    </source>
</reference>
<feature type="compositionally biased region" description="Low complexity" evidence="1">
    <location>
        <begin position="93"/>
        <end position="112"/>
    </location>
</feature>
<evidence type="ECO:0000259" key="3">
    <source>
        <dbReference type="PROSITE" id="PS51724"/>
    </source>
</evidence>
<feature type="compositionally biased region" description="Acidic residues" evidence="1">
    <location>
        <begin position="240"/>
        <end position="252"/>
    </location>
</feature>
<feature type="region of interest" description="Disordered" evidence="1">
    <location>
        <begin position="289"/>
        <end position="308"/>
    </location>
</feature>
<comment type="caution">
    <text evidence="4">The sequence shown here is derived from an EMBL/GenBank/DDBJ whole genome shotgun (WGS) entry which is preliminary data.</text>
</comment>
<feature type="compositionally biased region" description="Pro residues" evidence="1">
    <location>
        <begin position="63"/>
        <end position="78"/>
    </location>
</feature>
<keyword evidence="2" id="KW-0812">Transmembrane</keyword>
<dbReference type="AlphaFoldDB" id="A0A255YUA9"/>
<evidence type="ECO:0000313" key="4">
    <source>
        <dbReference type="EMBL" id="OYQ32817.1"/>
    </source>
</evidence>
<evidence type="ECO:0000313" key="5">
    <source>
        <dbReference type="Proteomes" id="UP000216998"/>
    </source>
</evidence>
<feature type="region of interest" description="Disordered" evidence="1">
    <location>
        <begin position="210"/>
        <end position="252"/>
    </location>
</feature>
<evidence type="ECO:0000256" key="2">
    <source>
        <dbReference type="SAM" id="Phobius"/>
    </source>
</evidence>
<dbReference type="EMBL" id="NOXU01000031">
    <property type="protein sequence ID" value="OYQ32817.1"/>
    <property type="molecule type" value="Genomic_DNA"/>
</dbReference>
<feature type="region of interest" description="Disordered" evidence="1">
    <location>
        <begin position="1"/>
        <end position="112"/>
    </location>
</feature>
<dbReference type="Pfam" id="PF05036">
    <property type="entry name" value="SPOR"/>
    <property type="match status" value="1"/>
</dbReference>
<feature type="transmembrane region" description="Helical" evidence="2">
    <location>
        <begin position="143"/>
        <end position="164"/>
    </location>
</feature>
<dbReference type="PROSITE" id="PS51724">
    <property type="entry name" value="SPOR"/>
    <property type="match status" value="1"/>
</dbReference>
<name>A0A255YUA9_9PROT</name>